<reference evidence="1" key="1">
    <citation type="submission" date="2019-11" db="EMBL/GenBank/DDBJ databases">
        <title>Whole-genome sequencing of Allorhizobium vitis.</title>
        <authorList>
            <person name="Gan H.M."/>
            <person name="Savka M.A."/>
        </authorList>
    </citation>
    <scope>NUCLEOTIDE SEQUENCE [LARGE SCALE GENOMIC DNA]</scope>
    <source>
        <strain evidence="1">T1/7</strain>
    </source>
</reference>
<comment type="caution">
    <text evidence="1">The sequence shown here is derived from an EMBL/GenBank/DDBJ whole genome shotgun (WGS) entry which is preliminary data.</text>
</comment>
<name>A0ABW9TQF5_AGRVI</name>
<evidence type="ECO:0000313" key="2">
    <source>
        <dbReference type="Proteomes" id="UP000179454"/>
    </source>
</evidence>
<dbReference type="EMBL" id="MBFE02000060">
    <property type="protein sequence ID" value="MUO45717.1"/>
    <property type="molecule type" value="Genomic_DNA"/>
</dbReference>
<evidence type="ECO:0000313" key="1">
    <source>
        <dbReference type="EMBL" id="MUO45717.1"/>
    </source>
</evidence>
<protein>
    <submittedName>
        <fullName evidence="1">Uncharacterized protein</fullName>
    </submittedName>
</protein>
<dbReference type="Proteomes" id="UP000179454">
    <property type="component" value="Unassembled WGS sequence"/>
</dbReference>
<gene>
    <name evidence="1" type="ORF">BBL17_028775</name>
</gene>
<keyword evidence="2" id="KW-1185">Reference proteome</keyword>
<dbReference type="RefSeq" id="WP_156762603.1">
    <property type="nucleotide sequence ID" value="NZ_KY000075.1"/>
</dbReference>
<accession>A0ABW9TQF5</accession>
<organism evidence="1 2">
    <name type="scientific">Agrobacterium vitis</name>
    <name type="common">Rhizobium vitis</name>
    <dbReference type="NCBI Taxonomy" id="373"/>
    <lineage>
        <taxon>Bacteria</taxon>
        <taxon>Pseudomonadati</taxon>
        <taxon>Pseudomonadota</taxon>
        <taxon>Alphaproteobacteria</taxon>
        <taxon>Hyphomicrobiales</taxon>
        <taxon>Rhizobiaceae</taxon>
        <taxon>Rhizobium/Agrobacterium group</taxon>
        <taxon>Agrobacterium</taxon>
    </lineage>
</organism>
<sequence>MAQDPEYSWKPIHLVKIEISAISTDAVLVLLNEGISSLVKNYEILERLDDKD</sequence>
<proteinExistence type="predicted"/>